<reference evidence="12" key="1">
    <citation type="submission" date="2016-02" db="EMBL/GenBank/DDBJ databases">
        <authorList>
            <person name="Schultz-Johansen M."/>
            <person name="Glaring M.A."/>
            <person name="Bech P.K."/>
            <person name="Stougaard P."/>
        </authorList>
    </citation>
    <scope>NUCLEOTIDE SEQUENCE [LARGE SCALE GENOMIC DNA]</scope>
    <source>
        <strain evidence="12">S66</strain>
    </source>
</reference>
<dbReference type="GO" id="GO:0009306">
    <property type="term" value="P:protein secretion"/>
    <property type="evidence" value="ECO:0007669"/>
    <property type="project" value="InterPro"/>
</dbReference>
<comment type="caution">
    <text evidence="11">The sequence shown here is derived from an EMBL/GenBank/DDBJ whole genome shotgun (WGS) entry which is preliminary data.</text>
</comment>
<evidence type="ECO:0000256" key="9">
    <source>
        <dbReference type="ARBA" id="ARBA00023136"/>
    </source>
</evidence>
<evidence type="ECO:0000313" key="12">
    <source>
        <dbReference type="Proteomes" id="UP000070299"/>
    </source>
</evidence>
<dbReference type="GO" id="GO:0005886">
    <property type="term" value="C:plasma membrane"/>
    <property type="evidence" value="ECO:0007669"/>
    <property type="project" value="UniProtKB-SubCell"/>
</dbReference>
<dbReference type="InterPro" id="IPR005628">
    <property type="entry name" value="GspK"/>
</dbReference>
<dbReference type="PANTHER" id="PTHR38831:SF1">
    <property type="entry name" value="TYPE II SECRETION SYSTEM PROTEIN K-RELATED"/>
    <property type="match status" value="1"/>
</dbReference>
<feature type="domain" description="T2SS protein K first SAM-like" evidence="10">
    <location>
        <begin position="112"/>
        <end position="200"/>
    </location>
</feature>
<keyword evidence="12" id="KW-1185">Reference proteome</keyword>
<evidence type="ECO:0000256" key="1">
    <source>
        <dbReference type="ARBA" id="ARBA00004533"/>
    </source>
</evidence>
<keyword evidence="5" id="KW-0997">Cell inner membrane</keyword>
<comment type="subcellular location">
    <subcellularLocation>
        <location evidence="1">Cell inner membrane</location>
    </subcellularLocation>
</comment>
<keyword evidence="8" id="KW-1133">Transmembrane helix</keyword>
<organism evidence="11 12">
    <name type="scientific">Paraglaciecola hydrolytica</name>
    <dbReference type="NCBI Taxonomy" id="1799789"/>
    <lineage>
        <taxon>Bacteria</taxon>
        <taxon>Pseudomonadati</taxon>
        <taxon>Pseudomonadota</taxon>
        <taxon>Gammaproteobacteria</taxon>
        <taxon>Alteromonadales</taxon>
        <taxon>Alteromonadaceae</taxon>
        <taxon>Paraglaciecola</taxon>
    </lineage>
</organism>
<protein>
    <recommendedName>
        <fullName evidence="10">T2SS protein K first SAM-like domain-containing protein</fullName>
    </recommendedName>
</protein>
<keyword evidence="7" id="KW-0653">Protein transport</keyword>
<dbReference type="RefSeq" id="WP_068378180.1">
    <property type="nucleotide sequence ID" value="NZ_LSNE01000007.1"/>
</dbReference>
<evidence type="ECO:0000256" key="2">
    <source>
        <dbReference type="ARBA" id="ARBA00007246"/>
    </source>
</evidence>
<dbReference type="Proteomes" id="UP000070299">
    <property type="component" value="Unassembled WGS sequence"/>
</dbReference>
<evidence type="ECO:0000313" key="11">
    <source>
        <dbReference type="EMBL" id="KXI28152.1"/>
    </source>
</evidence>
<dbReference type="Pfam" id="PF21687">
    <property type="entry name" value="T2SSK_1st"/>
    <property type="match status" value="1"/>
</dbReference>
<evidence type="ECO:0000256" key="3">
    <source>
        <dbReference type="ARBA" id="ARBA00022448"/>
    </source>
</evidence>
<evidence type="ECO:0000259" key="10">
    <source>
        <dbReference type="Pfam" id="PF21687"/>
    </source>
</evidence>
<evidence type="ECO:0000256" key="7">
    <source>
        <dbReference type="ARBA" id="ARBA00022927"/>
    </source>
</evidence>
<dbReference type="AlphaFoldDB" id="A0A135ZYU4"/>
<gene>
    <name evidence="11" type="ORF">AX660_17365</name>
</gene>
<evidence type="ECO:0000256" key="4">
    <source>
        <dbReference type="ARBA" id="ARBA00022475"/>
    </source>
</evidence>
<keyword evidence="4" id="KW-1003">Cell membrane</keyword>
<dbReference type="STRING" id="1799789.AX660_17365"/>
<dbReference type="InterPro" id="IPR049031">
    <property type="entry name" value="T2SSK_SAM-like_1st"/>
</dbReference>
<dbReference type="EMBL" id="LSNE01000007">
    <property type="protein sequence ID" value="KXI28152.1"/>
    <property type="molecule type" value="Genomic_DNA"/>
</dbReference>
<keyword evidence="3" id="KW-0813">Transport</keyword>
<name>A0A135ZYU4_9ALTE</name>
<dbReference type="Gene3D" id="1.10.40.60">
    <property type="entry name" value="EpsJ-like"/>
    <property type="match status" value="1"/>
</dbReference>
<evidence type="ECO:0000256" key="6">
    <source>
        <dbReference type="ARBA" id="ARBA00022692"/>
    </source>
</evidence>
<evidence type="ECO:0000256" key="5">
    <source>
        <dbReference type="ARBA" id="ARBA00022519"/>
    </source>
</evidence>
<comment type="similarity">
    <text evidence="2">Belongs to the GSP K family.</text>
</comment>
<dbReference type="PANTHER" id="PTHR38831">
    <property type="entry name" value="TYPE II SECRETION SYSTEM PROTEIN K"/>
    <property type="match status" value="1"/>
</dbReference>
<keyword evidence="6" id="KW-0812">Transmembrane</keyword>
<keyword evidence="9" id="KW-0472">Membrane</keyword>
<sequence>MNKHNGAALLIVLMLAAVMAVFMTSTLSNTRVQFDMAVSLNQNIDNRLKLETAKSMLMMELYTSTLHLVGKKKQSADELKSDAPNNDINFFGRKFVFNDVETVIQDQSGLVSLQPFNDKLFSSFLALHEVDDKTRMQIVDQLQDWLDKDNFTRIRGAEKGDYPQPFLPTNNDFQTLHELFLVPSVSPEIYNSIKNDLSVYSGFDLVSNFMPVHLLPLQLSDDETKTLIETRQLTGPSDNEMNGEEEVYPSGYFNIELKSVVNGQNALSFSIIRGLGTQKPFYIINENYN</sequence>
<dbReference type="InterPro" id="IPR038072">
    <property type="entry name" value="GspK_central_sf"/>
</dbReference>
<accession>A0A135ZYU4</accession>
<dbReference type="OrthoDB" id="9181871at2"/>
<proteinExistence type="inferred from homology"/>
<dbReference type="SUPFAM" id="SSF158544">
    <property type="entry name" value="GspK insert domain-like"/>
    <property type="match status" value="1"/>
</dbReference>
<evidence type="ECO:0000256" key="8">
    <source>
        <dbReference type="ARBA" id="ARBA00022989"/>
    </source>
</evidence>